<keyword evidence="4" id="KW-1185">Reference proteome</keyword>
<gene>
    <name evidence="3" type="ORF">ACFPCY_39985</name>
</gene>
<dbReference type="PANTHER" id="PTHR43244:SF1">
    <property type="entry name" value="5,10-METHYLENETETRAHYDROMETHANOPTERIN REDUCTASE"/>
    <property type="match status" value="1"/>
</dbReference>
<accession>A0ABV9UAD4</accession>
<dbReference type="PANTHER" id="PTHR43244">
    <property type="match status" value="1"/>
</dbReference>
<dbReference type="RefSeq" id="WP_378264551.1">
    <property type="nucleotide sequence ID" value="NZ_JBHSIT010000018.1"/>
</dbReference>
<dbReference type="Proteomes" id="UP001595872">
    <property type="component" value="Unassembled WGS sequence"/>
</dbReference>
<evidence type="ECO:0000313" key="4">
    <source>
        <dbReference type="Proteomes" id="UP001595872"/>
    </source>
</evidence>
<name>A0ABV9UAD4_9ACTN</name>
<dbReference type="InterPro" id="IPR036661">
    <property type="entry name" value="Luciferase-like_sf"/>
</dbReference>
<dbReference type="Gene3D" id="3.20.20.30">
    <property type="entry name" value="Luciferase-like domain"/>
    <property type="match status" value="1"/>
</dbReference>
<evidence type="ECO:0000256" key="1">
    <source>
        <dbReference type="ARBA" id="ARBA00023002"/>
    </source>
</evidence>
<dbReference type="InterPro" id="IPR019922">
    <property type="entry name" value="Lucif-like_OxRdatse_MSMEG_4141"/>
</dbReference>
<dbReference type="InterPro" id="IPR011251">
    <property type="entry name" value="Luciferase-like_dom"/>
</dbReference>
<dbReference type="InterPro" id="IPR050564">
    <property type="entry name" value="F420-G6PD/mer"/>
</dbReference>
<dbReference type="SUPFAM" id="SSF51679">
    <property type="entry name" value="Bacterial luciferase-like"/>
    <property type="match status" value="1"/>
</dbReference>
<comment type="caution">
    <text evidence="3">The sequence shown here is derived from an EMBL/GenBank/DDBJ whole genome shotgun (WGS) entry which is preliminary data.</text>
</comment>
<dbReference type="NCBIfam" id="TIGR03620">
    <property type="entry name" value="F420_MSMEG_4141"/>
    <property type="match status" value="1"/>
</dbReference>
<protein>
    <submittedName>
        <fullName evidence="3">TIGR03620 family F420-dependent LLM class oxidoreductase</fullName>
    </submittedName>
</protein>
<reference evidence="4" key="1">
    <citation type="journal article" date="2019" name="Int. J. Syst. Evol. Microbiol.">
        <title>The Global Catalogue of Microorganisms (GCM) 10K type strain sequencing project: providing services to taxonomists for standard genome sequencing and annotation.</title>
        <authorList>
            <consortium name="The Broad Institute Genomics Platform"/>
            <consortium name="The Broad Institute Genome Sequencing Center for Infectious Disease"/>
            <person name="Wu L."/>
            <person name="Ma J."/>
        </authorList>
    </citation>
    <scope>NUCLEOTIDE SEQUENCE [LARGE SCALE GENOMIC DNA]</scope>
    <source>
        <strain evidence="4">KLKA75</strain>
    </source>
</reference>
<dbReference type="EMBL" id="JBHSIT010000018">
    <property type="protein sequence ID" value="MFC4913533.1"/>
    <property type="molecule type" value="Genomic_DNA"/>
</dbReference>
<proteinExistence type="predicted"/>
<keyword evidence="1" id="KW-0560">Oxidoreductase</keyword>
<dbReference type="Pfam" id="PF00296">
    <property type="entry name" value="Bac_luciferase"/>
    <property type="match status" value="1"/>
</dbReference>
<evidence type="ECO:0000313" key="3">
    <source>
        <dbReference type="EMBL" id="MFC4913533.1"/>
    </source>
</evidence>
<organism evidence="3 4">
    <name type="scientific">Actinomadura gamaensis</name>
    <dbReference type="NCBI Taxonomy" id="1763541"/>
    <lineage>
        <taxon>Bacteria</taxon>
        <taxon>Bacillati</taxon>
        <taxon>Actinomycetota</taxon>
        <taxon>Actinomycetes</taxon>
        <taxon>Streptosporangiales</taxon>
        <taxon>Thermomonosporaceae</taxon>
        <taxon>Actinomadura</taxon>
    </lineage>
</organism>
<sequence length="314" mass="34060">MTDVEVVRKTRRRLGRVGVWLNRAVYGAVPAEAERRELARIEALGYGSVWSGETIGGRDALVQHGLYLAHTERLVAGTGIANVWARHGATAHGGAVALADAYPGRFVLGLGVGHPFQAEAAGAREWRPLEKMRRYLDEIDAGAPFPPGFSRRPVVPDVPYPRVLAALNPRMMELARDRSDGVQPFFVPVAHTAEARRVLGPDKLLIPQLSVLLEPDPDRARATLRASAAYGFKVAAYARNLARLGYSADEIETPSDRILDALYGHGDEKAIARRVAEHLDAGADHVLVTPQAGTLTDMVDLLERLAPVLVQGSL</sequence>
<feature type="domain" description="Luciferase-like" evidence="2">
    <location>
        <begin position="30"/>
        <end position="285"/>
    </location>
</feature>
<evidence type="ECO:0000259" key="2">
    <source>
        <dbReference type="Pfam" id="PF00296"/>
    </source>
</evidence>